<reference evidence="1" key="1">
    <citation type="submission" date="2024-03" db="EMBL/GenBank/DDBJ databases">
        <title>Novel Streptomyces species of biotechnological and ecological value are a feature of Machair soil.</title>
        <authorList>
            <person name="Prole J.R."/>
            <person name="Goodfellow M."/>
            <person name="Allenby N."/>
            <person name="Ward A.C."/>
        </authorList>
    </citation>
    <scope>NUCLEOTIDE SEQUENCE</scope>
    <source>
        <strain evidence="1">MS2.AVA.5</strain>
    </source>
</reference>
<gene>
    <name evidence="1" type="ORF">WKI67_06775</name>
</gene>
<proteinExistence type="predicted"/>
<keyword evidence="2" id="KW-1185">Reference proteome</keyword>
<comment type="caution">
    <text evidence="1">The sequence shown here is derived from an EMBL/GenBank/DDBJ whole genome shotgun (WGS) entry which is preliminary data.</text>
</comment>
<sequence>MSGKTGPKDSPTPDELRRQVEGTREELGITVEKLAGKADVKGQAQEKAAKAKTQVQDAAAQGKAQVQETAARVAHIAQEKTPEQVREKAAQAKAQIAETVATVAHTFQEKTPDAVTDKASQAGDVARRRKGPLLLTAAAGALVLVAVKRRGRKR</sequence>
<dbReference type="Proteomes" id="UP001377168">
    <property type="component" value="Unassembled WGS sequence"/>
</dbReference>
<name>A0ACC6PP32_9ACTN</name>
<organism evidence="1 2">
    <name type="scientific">Streptomyces achmelvichensis</name>
    <dbReference type="NCBI Taxonomy" id="3134111"/>
    <lineage>
        <taxon>Bacteria</taxon>
        <taxon>Bacillati</taxon>
        <taxon>Actinomycetota</taxon>
        <taxon>Actinomycetes</taxon>
        <taxon>Kitasatosporales</taxon>
        <taxon>Streptomycetaceae</taxon>
        <taxon>Streptomyces</taxon>
    </lineage>
</organism>
<dbReference type="EMBL" id="JBBKAJ010000022">
    <property type="protein sequence ID" value="MEJ8633096.1"/>
    <property type="molecule type" value="Genomic_DNA"/>
</dbReference>
<protein>
    <submittedName>
        <fullName evidence="1">DUF3618 domain-containing protein</fullName>
    </submittedName>
</protein>
<accession>A0ACC6PP32</accession>
<evidence type="ECO:0000313" key="2">
    <source>
        <dbReference type="Proteomes" id="UP001377168"/>
    </source>
</evidence>
<evidence type="ECO:0000313" key="1">
    <source>
        <dbReference type="EMBL" id="MEJ8633096.1"/>
    </source>
</evidence>